<keyword evidence="2" id="KW-1185">Reference proteome</keyword>
<keyword evidence="1" id="KW-0808">Transferase</keyword>
<reference evidence="1" key="1">
    <citation type="submission" date="2022-07" db="EMBL/GenBank/DDBJ databases">
        <title>Phylogenomic reconstructions and comparative analyses of Kickxellomycotina fungi.</title>
        <authorList>
            <person name="Reynolds N.K."/>
            <person name="Stajich J.E."/>
            <person name="Barry K."/>
            <person name="Grigoriev I.V."/>
            <person name="Crous P."/>
            <person name="Smith M.E."/>
        </authorList>
    </citation>
    <scope>NUCLEOTIDE SEQUENCE</scope>
    <source>
        <strain evidence="1">BCRC 34191</strain>
    </source>
</reference>
<name>A0ACC1K7K6_9FUNG</name>
<evidence type="ECO:0000313" key="2">
    <source>
        <dbReference type="Proteomes" id="UP001140066"/>
    </source>
</evidence>
<accession>A0ACC1K7K6</accession>
<protein>
    <submittedName>
        <fullName evidence="1">S-methyl-5-thioadenosine phosphorylase</fullName>
        <ecNumber evidence="1">2.4.2.28</ecNumber>
    </submittedName>
</protein>
<comment type="caution">
    <text evidence="1">The sequence shown here is derived from an EMBL/GenBank/DDBJ whole genome shotgun (WGS) entry which is preliminary data.</text>
</comment>
<keyword evidence="1" id="KW-0328">Glycosyltransferase</keyword>
<dbReference type="Proteomes" id="UP001140066">
    <property type="component" value="Unassembled WGS sequence"/>
</dbReference>
<dbReference type="EC" id="2.4.2.28" evidence="1"/>
<organism evidence="1 2">
    <name type="scientific">Coemansia linderi</name>
    <dbReference type="NCBI Taxonomy" id="2663919"/>
    <lineage>
        <taxon>Eukaryota</taxon>
        <taxon>Fungi</taxon>
        <taxon>Fungi incertae sedis</taxon>
        <taxon>Zoopagomycota</taxon>
        <taxon>Kickxellomycotina</taxon>
        <taxon>Kickxellomycetes</taxon>
        <taxon>Kickxellales</taxon>
        <taxon>Kickxellaceae</taxon>
        <taxon>Coemansia</taxon>
    </lineage>
</organism>
<sequence length="134" mass="14825">MEGPAFSTRAESNLYRSWGADVINMTCIPESKLAREAEITYAIVCMATDYDAWRESEESVTVAEVMKTMKVNAANAKALLLAVLPDIEQAVYNDPEMALTKPEAGSMQYAFQQAPDKQSSSGRSTLSFIFSNYF</sequence>
<dbReference type="EMBL" id="JANBUK010002111">
    <property type="protein sequence ID" value="KAJ2774948.1"/>
    <property type="molecule type" value="Genomic_DNA"/>
</dbReference>
<proteinExistence type="predicted"/>
<evidence type="ECO:0000313" key="1">
    <source>
        <dbReference type="EMBL" id="KAJ2774948.1"/>
    </source>
</evidence>
<gene>
    <name evidence="1" type="primary">MEU1_2</name>
    <name evidence="1" type="ORF">GGI18_004521</name>
</gene>